<reference evidence="2" key="1">
    <citation type="journal article" date="2023" name="Mol. Phylogenet. Evol.">
        <title>Genome-scale phylogeny and comparative genomics of the fungal order Sordariales.</title>
        <authorList>
            <person name="Hensen N."/>
            <person name="Bonometti L."/>
            <person name="Westerberg I."/>
            <person name="Brannstrom I.O."/>
            <person name="Guillou S."/>
            <person name="Cros-Aarteil S."/>
            <person name="Calhoun S."/>
            <person name="Haridas S."/>
            <person name="Kuo A."/>
            <person name="Mondo S."/>
            <person name="Pangilinan J."/>
            <person name="Riley R."/>
            <person name="LaButti K."/>
            <person name="Andreopoulos B."/>
            <person name="Lipzen A."/>
            <person name="Chen C."/>
            <person name="Yan M."/>
            <person name="Daum C."/>
            <person name="Ng V."/>
            <person name="Clum A."/>
            <person name="Steindorff A."/>
            <person name="Ohm R.A."/>
            <person name="Martin F."/>
            <person name="Silar P."/>
            <person name="Natvig D.O."/>
            <person name="Lalanne C."/>
            <person name="Gautier V."/>
            <person name="Ament-Velasquez S.L."/>
            <person name="Kruys A."/>
            <person name="Hutchinson M.I."/>
            <person name="Powell A.J."/>
            <person name="Barry K."/>
            <person name="Miller A.N."/>
            <person name="Grigoriev I.V."/>
            <person name="Debuchy R."/>
            <person name="Gladieux P."/>
            <person name="Hiltunen Thoren M."/>
            <person name="Johannesson H."/>
        </authorList>
    </citation>
    <scope>NUCLEOTIDE SEQUENCE</scope>
    <source>
        <strain evidence="2">CBS 958.72</strain>
    </source>
</reference>
<reference evidence="2" key="2">
    <citation type="submission" date="2023-06" db="EMBL/GenBank/DDBJ databases">
        <authorList>
            <consortium name="Lawrence Berkeley National Laboratory"/>
            <person name="Haridas S."/>
            <person name="Hensen N."/>
            <person name="Bonometti L."/>
            <person name="Westerberg I."/>
            <person name="Brannstrom I.O."/>
            <person name="Guillou S."/>
            <person name="Cros-Aarteil S."/>
            <person name="Calhoun S."/>
            <person name="Kuo A."/>
            <person name="Mondo S."/>
            <person name="Pangilinan J."/>
            <person name="Riley R."/>
            <person name="Labutti K."/>
            <person name="Andreopoulos B."/>
            <person name="Lipzen A."/>
            <person name="Chen C."/>
            <person name="Yanf M."/>
            <person name="Daum C."/>
            <person name="Ng V."/>
            <person name="Clum A."/>
            <person name="Steindorff A."/>
            <person name="Ohm R."/>
            <person name="Martin F."/>
            <person name="Silar P."/>
            <person name="Natvig D."/>
            <person name="Lalanne C."/>
            <person name="Gautier V."/>
            <person name="Ament-Velasquez S.L."/>
            <person name="Kruys A."/>
            <person name="Hutchinson M.I."/>
            <person name="Powell A.J."/>
            <person name="Barry K."/>
            <person name="Miller A.N."/>
            <person name="Grigoriev I.V."/>
            <person name="Debuchy R."/>
            <person name="Gladieux P."/>
            <person name="Thoren M.H."/>
            <person name="Johannesson H."/>
        </authorList>
    </citation>
    <scope>NUCLEOTIDE SEQUENCE</scope>
    <source>
        <strain evidence="2">CBS 958.72</strain>
    </source>
</reference>
<keyword evidence="3" id="KW-1185">Reference proteome</keyword>
<comment type="caution">
    <text evidence="2">The sequence shown here is derived from an EMBL/GenBank/DDBJ whole genome shotgun (WGS) entry which is preliminary data.</text>
</comment>
<dbReference type="AlphaFoldDB" id="A0AAE0JS07"/>
<accession>A0AAE0JS07</accession>
<feature type="chain" id="PRO_5041902579" description="Secreted protein" evidence="1">
    <location>
        <begin position="25"/>
        <end position="70"/>
    </location>
</feature>
<sequence>MVMLCLVRLVYLLVVALLLLLSCAFLGMRDPGARPEQCLGDETGFARPPDADDGDQDIRTRGCCFGSMPT</sequence>
<organism evidence="2 3">
    <name type="scientific">Lasiosphaeria ovina</name>
    <dbReference type="NCBI Taxonomy" id="92902"/>
    <lineage>
        <taxon>Eukaryota</taxon>
        <taxon>Fungi</taxon>
        <taxon>Dikarya</taxon>
        <taxon>Ascomycota</taxon>
        <taxon>Pezizomycotina</taxon>
        <taxon>Sordariomycetes</taxon>
        <taxon>Sordariomycetidae</taxon>
        <taxon>Sordariales</taxon>
        <taxon>Lasiosphaeriaceae</taxon>
        <taxon>Lasiosphaeria</taxon>
    </lineage>
</organism>
<evidence type="ECO:0008006" key="4">
    <source>
        <dbReference type="Google" id="ProtNLM"/>
    </source>
</evidence>
<evidence type="ECO:0000256" key="1">
    <source>
        <dbReference type="SAM" id="SignalP"/>
    </source>
</evidence>
<evidence type="ECO:0000313" key="3">
    <source>
        <dbReference type="Proteomes" id="UP001287356"/>
    </source>
</evidence>
<name>A0AAE0JS07_9PEZI</name>
<gene>
    <name evidence="2" type="ORF">B0T24DRAFT_644639</name>
</gene>
<keyword evidence="1" id="KW-0732">Signal</keyword>
<feature type="signal peptide" evidence="1">
    <location>
        <begin position="1"/>
        <end position="24"/>
    </location>
</feature>
<evidence type="ECO:0000313" key="2">
    <source>
        <dbReference type="EMBL" id="KAK3358338.1"/>
    </source>
</evidence>
<proteinExistence type="predicted"/>
<protein>
    <recommendedName>
        <fullName evidence="4">Secreted protein</fullName>
    </recommendedName>
</protein>
<dbReference type="EMBL" id="JAULSN010000017">
    <property type="protein sequence ID" value="KAK3358338.1"/>
    <property type="molecule type" value="Genomic_DNA"/>
</dbReference>
<dbReference type="Proteomes" id="UP001287356">
    <property type="component" value="Unassembled WGS sequence"/>
</dbReference>